<dbReference type="EMBL" id="RIBZ01000318">
    <property type="protein sequence ID" value="RNG18163.1"/>
    <property type="molecule type" value="Genomic_DNA"/>
</dbReference>
<organism evidence="4 5">
    <name type="scientific">Streptomyces botrytidirepellens</name>
    <dbReference type="NCBI Taxonomy" id="2486417"/>
    <lineage>
        <taxon>Bacteria</taxon>
        <taxon>Bacillati</taxon>
        <taxon>Actinomycetota</taxon>
        <taxon>Actinomycetes</taxon>
        <taxon>Kitasatosporales</taxon>
        <taxon>Streptomycetaceae</taxon>
        <taxon>Streptomyces</taxon>
    </lineage>
</organism>
<dbReference type="PROSITE" id="PS00086">
    <property type="entry name" value="CYTOCHROME_P450"/>
    <property type="match status" value="1"/>
</dbReference>
<dbReference type="AlphaFoldDB" id="A0A3M8VQY5"/>
<dbReference type="InterPro" id="IPR002397">
    <property type="entry name" value="Cyt_P450_B"/>
</dbReference>
<keyword evidence="2" id="KW-0560">Oxidoreductase</keyword>
<dbReference type="Gene3D" id="1.10.630.10">
    <property type="entry name" value="Cytochrome P450"/>
    <property type="match status" value="1"/>
</dbReference>
<evidence type="ECO:0000256" key="1">
    <source>
        <dbReference type="ARBA" id="ARBA00010617"/>
    </source>
</evidence>
<keyword evidence="2" id="KW-0503">Monooxygenase</keyword>
<gene>
    <name evidence="4" type="ORF">EEJ42_27610</name>
</gene>
<dbReference type="InterPro" id="IPR036396">
    <property type="entry name" value="Cyt_P450_sf"/>
</dbReference>
<feature type="region of interest" description="Disordered" evidence="3">
    <location>
        <begin position="461"/>
        <end position="495"/>
    </location>
</feature>
<dbReference type="SUPFAM" id="SSF48264">
    <property type="entry name" value="Cytochrome P450"/>
    <property type="match status" value="1"/>
</dbReference>
<keyword evidence="2" id="KW-0479">Metal-binding</keyword>
<keyword evidence="5" id="KW-1185">Reference proteome</keyword>
<evidence type="ECO:0000256" key="2">
    <source>
        <dbReference type="RuleBase" id="RU000461"/>
    </source>
</evidence>
<dbReference type="InterPro" id="IPR017972">
    <property type="entry name" value="Cyt_P450_CS"/>
</dbReference>
<comment type="similarity">
    <text evidence="1 2">Belongs to the cytochrome P450 family.</text>
</comment>
<dbReference type="Proteomes" id="UP000275401">
    <property type="component" value="Unassembled WGS sequence"/>
</dbReference>
<feature type="compositionally biased region" description="Pro residues" evidence="3">
    <location>
        <begin position="462"/>
        <end position="486"/>
    </location>
</feature>
<dbReference type="PANTHER" id="PTHR46696:SF1">
    <property type="entry name" value="CYTOCHROME P450 YJIB-RELATED"/>
    <property type="match status" value="1"/>
</dbReference>
<accession>A0A3M8VQY5</accession>
<name>A0A3M8VQY5_9ACTN</name>
<sequence length="509" mass="55477">MCLPSSGSLSLRVARQDALWLFPHHGPQGLAGMSTAVAPRTSNMQFPPSELASLAVEPLMTRDFETRPGSVYARLRGRYGPVAPVDLHGVPVWLVLGYREVWEVLRDESKWKKNVQHWRLLREGLVPSDWPHLPAYQVSHLLLSDDQERKATRAAVDDALGPFQDTRAPQSWDLHKAISRHADELITFFADGSDSGWVDLGAQFARPLPLMVVNRLFGFPVDQGDDVFMDSWRMVDGGPDAGAAVGRLVAATTELAAYKRENPGDDLTTRLLATDPPLTVEQIGLELYAILVIASELVSHAITNSVLEVLDGEAGTQAALMAGPTEELVNRVHIASPPWVNLTARYPVADTDLGDFRLAAGDMVVPSIAAAHGDPMFTTTNSYERSVSSRAHLAWGTGPHQCPGRELADMIVTTAVGRLFERCDFELGLPADQLPWRSSTYVRGLKSFPVRFRMRARQAPVPLSPGLPVPAPAPAPGLTPPSPEPAAAPAQPARPRSALWRFLASLRRG</sequence>
<proteinExistence type="inferred from homology"/>
<dbReference type="GO" id="GO:0005506">
    <property type="term" value="F:iron ion binding"/>
    <property type="evidence" value="ECO:0007669"/>
    <property type="project" value="InterPro"/>
</dbReference>
<dbReference type="GO" id="GO:0004497">
    <property type="term" value="F:monooxygenase activity"/>
    <property type="evidence" value="ECO:0007669"/>
    <property type="project" value="UniProtKB-KW"/>
</dbReference>
<comment type="caution">
    <text evidence="4">The sequence shown here is derived from an EMBL/GenBank/DDBJ whole genome shotgun (WGS) entry which is preliminary data.</text>
</comment>
<evidence type="ECO:0000313" key="4">
    <source>
        <dbReference type="EMBL" id="RNG18163.1"/>
    </source>
</evidence>
<dbReference type="InterPro" id="IPR001128">
    <property type="entry name" value="Cyt_P450"/>
</dbReference>
<evidence type="ECO:0000313" key="5">
    <source>
        <dbReference type="Proteomes" id="UP000275401"/>
    </source>
</evidence>
<keyword evidence="2" id="KW-0408">Iron</keyword>
<protein>
    <submittedName>
        <fullName evidence="4">Cytochrome P450</fullName>
    </submittedName>
</protein>
<dbReference type="GO" id="GO:0020037">
    <property type="term" value="F:heme binding"/>
    <property type="evidence" value="ECO:0007669"/>
    <property type="project" value="InterPro"/>
</dbReference>
<keyword evidence="2" id="KW-0349">Heme</keyword>
<dbReference type="GO" id="GO:0016705">
    <property type="term" value="F:oxidoreductase activity, acting on paired donors, with incorporation or reduction of molecular oxygen"/>
    <property type="evidence" value="ECO:0007669"/>
    <property type="project" value="InterPro"/>
</dbReference>
<reference evidence="4 5" key="1">
    <citation type="submission" date="2018-11" db="EMBL/GenBank/DDBJ databases">
        <title>The Potential of Streptomyces as Biocontrol Agents against the Tomato grey mould, Botrytis cinerea (Gray mold) Frontiers in Microbiology.</title>
        <authorList>
            <person name="Li D."/>
        </authorList>
    </citation>
    <scope>NUCLEOTIDE SEQUENCE [LARGE SCALE GENOMIC DNA]</scope>
    <source>
        <strain evidence="4 5">NEAU-LD23</strain>
    </source>
</reference>
<dbReference type="PRINTS" id="PR00359">
    <property type="entry name" value="BP450"/>
</dbReference>
<dbReference type="Pfam" id="PF00067">
    <property type="entry name" value="p450"/>
    <property type="match status" value="1"/>
</dbReference>
<evidence type="ECO:0000256" key="3">
    <source>
        <dbReference type="SAM" id="MobiDB-lite"/>
    </source>
</evidence>
<dbReference type="PANTHER" id="PTHR46696">
    <property type="entry name" value="P450, PUTATIVE (EUROFUNG)-RELATED"/>
    <property type="match status" value="1"/>
</dbReference>